<dbReference type="Proteomes" id="UP000298735">
    <property type="component" value="Chromosome Linear"/>
</dbReference>
<dbReference type="Pfam" id="PF25944">
    <property type="entry name" value="Beta-barrel_RND"/>
    <property type="match status" value="1"/>
</dbReference>
<dbReference type="InterPro" id="IPR006143">
    <property type="entry name" value="RND_pump_MFP"/>
</dbReference>
<dbReference type="InterPro" id="IPR058627">
    <property type="entry name" value="MdtA-like_C"/>
</dbReference>
<organism evidence="7 8">
    <name type="scientific">Agrobacterium salinitolerans</name>
    <dbReference type="NCBI Taxonomy" id="1183413"/>
    <lineage>
        <taxon>Bacteria</taxon>
        <taxon>Pseudomonadati</taxon>
        <taxon>Pseudomonadota</taxon>
        <taxon>Alphaproteobacteria</taxon>
        <taxon>Hyphomicrobiales</taxon>
        <taxon>Rhizobiaceae</taxon>
        <taxon>Rhizobium/Agrobacterium group</taxon>
        <taxon>Agrobacterium</taxon>
    </lineage>
</organism>
<sequence length="388" mass="41100">MQRGSRFWKFGALCLPIILLCSCSDSGQGEDSASEVAAPARVSVMTVKPETVAVYDELPGRVSAYRTAEIRAQVGGIIQKKLFTEGAFVNADTPLFEIDPAPFSADVDAAAAVLARTEAELLNAQVKYERAKSLSSREITSTESFNNATAALAQAKANVAEARAILARRRLELSYATLRSPIGGVIGQSFMSEGGLASASATTPLAVIQQIDQVYVDVRQSAMSLEALRDTAAEAGSQNPDELPVKIATIAGKPFAHDGKILFSDISVDSATGSLGIRILVSNPEEQLLPGMYIRAMVPRAIYSDAIRVPQEAITRDPAGRPQIVVIGQDKTGVRRTVELGPITDGQYIVTSGLAAGETVVVLGQDRVENAQPLETVPFSPAAPETKS</sequence>
<comment type="subcellular location">
    <subcellularLocation>
        <location evidence="1">Cell envelope</location>
    </subcellularLocation>
</comment>
<feature type="domain" description="Multidrug resistance protein MdtA-like C-terminal permuted SH3" evidence="6">
    <location>
        <begin position="305"/>
        <end position="367"/>
    </location>
</feature>
<dbReference type="GO" id="GO:0005886">
    <property type="term" value="C:plasma membrane"/>
    <property type="evidence" value="ECO:0007669"/>
    <property type="project" value="UniProtKB-SubCell"/>
</dbReference>
<dbReference type="PANTHER" id="PTHR30158:SF3">
    <property type="entry name" value="MULTIDRUG EFFLUX PUMP SUBUNIT ACRA-RELATED"/>
    <property type="match status" value="1"/>
</dbReference>
<evidence type="ECO:0000259" key="4">
    <source>
        <dbReference type="Pfam" id="PF25917"/>
    </source>
</evidence>
<dbReference type="PANTHER" id="PTHR30158">
    <property type="entry name" value="ACRA/E-RELATED COMPONENT OF DRUG EFFLUX TRANSPORTER"/>
    <property type="match status" value="1"/>
</dbReference>
<comment type="similarity">
    <text evidence="2">Belongs to the membrane fusion protein (MFP) (TC 8.A.1) family.</text>
</comment>
<dbReference type="InterPro" id="IPR058626">
    <property type="entry name" value="MdtA-like_b-barrel"/>
</dbReference>
<dbReference type="EMBL" id="CP109969">
    <property type="protein sequence ID" value="UYZ09571.1"/>
    <property type="molecule type" value="Genomic_DNA"/>
</dbReference>
<dbReference type="GO" id="GO:0046677">
    <property type="term" value="P:response to antibiotic"/>
    <property type="evidence" value="ECO:0007669"/>
    <property type="project" value="TreeGrafter"/>
</dbReference>
<feature type="domain" description="Multidrug resistance protein MdtA-like barrel-sandwich hybrid" evidence="4">
    <location>
        <begin position="66"/>
        <end position="209"/>
    </location>
</feature>
<feature type="domain" description="Multidrug resistance protein MdtA-like beta-barrel" evidence="5">
    <location>
        <begin position="214"/>
        <end position="298"/>
    </location>
</feature>
<proteinExistence type="inferred from homology"/>
<evidence type="ECO:0000313" key="7">
    <source>
        <dbReference type="EMBL" id="UYZ09571.1"/>
    </source>
</evidence>
<dbReference type="OrthoDB" id="9800613at2"/>
<accession>A0A4Z1R3A4</accession>
<evidence type="ECO:0000256" key="1">
    <source>
        <dbReference type="ARBA" id="ARBA00004196"/>
    </source>
</evidence>
<dbReference type="KEGG" id="asal:CFBP5507_17960"/>
<dbReference type="InterPro" id="IPR058624">
    <property type="entry name" value="MdtA-like_HH"/>
</dbReference>
<dbReference type="InterPro" id="IPR058625">
    <property type="entry name" value="MdtA-like_BSH"/>
</dbReference>
<evidence type="ECO:0000259" key="6">
    <source>
        <dbReference type="Pfam" id="PF25967"/>
    </source>
</evidence>
<protein>
    <submittedName>
        <fullName evidence="7">Efflux RND transporter periplasmic adaptor subunit</fullName>
    </submittedName>
</protein>
<evidence type="ECO:0000313" key="8">
    <source>
        <dbReference type="Proteomes" id="UP000298735"/>
    </source>
</evidence>
<reference evidence="7" key="1">
    <citation type="submission" date="2022-10" db="EMBL/GenBank/DDBJ databases">
        <title>Complete genome sequence of Agrobacterium salinitolerans CFBP5507.</title>
        <authorList>
            <person name="Tchabashvili S."/>
            <person name="Yen H.-C."/>
            <person name="Haryono M."/>
            <person name="Lin Y.-C."/>
            <person name="Lai E.-M."/>
            <person name="Kuo C.-H."/>
        </authorList>
    </citation>
    <scope>NUCLEOTIDE SEQUENCE</scope>
    <source>
        <strain evidence="7">CFBP5507</strain>
    </source>
</reference>
<dbReference type="Pfam" id="PF25876">
    <property type="entry name" value="HH_MFP_RND"/>
    <property type="match status" value="1"/>
</dbReference>
<evidence type="ECO:0000259" key="5">
    <source>
        <dbReference type="Pfam" id="PF25944"/>
    </source>
</evidence>
<dbReference type="GO" id="GO:0022857">
    <property type="term" value="F:transmembrane transporter activity"/>
    <property type="evidence" value="ECO:0007669"/>
    <property type="project" value="InterPro"/>
</dbReference>
<dbReference type="Pfam" id="PF25967">
    <property type="entry name" value="RND-MFP_C"/>
    <property type="match status" value="1"/>
</dbReference>
<dbReference type="Gene3D" id="2.40.30.170">
    <property type="match status" value="1"/>
</dbReference>
<evidence type="ECO:0000256" key="2">
    <source>
        <dbReference type="ARBA" id="ARBA00009477"/>
    </source>
</evidence>
<dbReference type="PROSITE" id="PS51257">
    <property type="entry name" value="PROKAR_LIPOPROTEIN"/>
    <property type="match status" value="1"/>
</dbReference>
<dbReference type="Gene3D" id="1.10.287.470">
    <property type="entry name" value="Helix hairpin bin"/>
    <property type="match status" value="1"/>
</dbReference>
<dbReference type="Gene3D" id="2.40.50.100">
    <property type="match status" value="1"/>
</dbReference>
<dbReference type="AlphaFoldDB" id="A0A4Z1R3A4"/>
<gene>
    <name evidence="7" type="ORF">CFBP5507_17960</name>
</gene>
<dbReference type="Gene3D" id="2.40.420.20">
    <property type="match status" value="1"/>
</dbReference>
<feature type="domain" description="Multidrug resistance protein MdtA-like alpha-helical hairpin" evidence="3">
    <location>
        <begin position="108"/>
        <end position="176"/>
    </location>
</feature>
<dbReference type="Pfam" id="PF25917">
    <property type="entry name" value="BSH_RND"/>
    <property type="match status" value="1"/>
</dbReference>
<dbReference type="NCBIfam" id="TIGR01730">
    <property type="entry name" value="RND_mfp"/>
    <property type="match status" value="1"/>
</dbReference>
<dbReference type="RefSeq" id="WP_137411812.1">
    <property type="nucleotide sequence ID" value="NZ_CP109969.1"/>
</dbReference>
<dbReference type="SUPFAM" id="SSF111369">
    <property type="entry name" value="HlyD-like secretion proteins"/>
    <property type="match status" value="1"/>
</dbReference>
<evidence type="ECO:0000259" key="3">
    <source>
        <dbReference type="Pfam" id="PF25876"/>
    </source>
</evidence>
<name>A0A4Z1R3A4_9HYPH</name>